<accession>D6U2H0</accession>
<sequence length="72" mass="8116">MKKVVHMTIQDALQNLRQYGFQECTKEGRSQCERECLYAFEQQGDESGVCYGCETVDDVFALLSLVEASASQ</sequence>
<protein>
    <submittedName>
        <fullName evidence="1">Uncharacterized protein</fullName>
    </submittedName>
</protein>
<proteinExistence type="predicted"/>
<dbReference type="AlphaFoldDB" id="D6U2H0"/>
<name>D6U2H0_KTERA</name>
<evidence type="ECO:0000313" key="2">
    <source>
        <dbReference type="Proteomes" id="UP000004508"/>
    </source>
</evidence>
<organism evidence="1 2">
    <name type="scientific">Ktedonobacter racemifer DSM 44963</name>
    <dbReference type="NCBI Taxonomy" id="485913"/>
    <lineage>
        <taxon>Bacteria</taxon>
        <taxon>Bacillati</taxon>
        <taxon>Chloroflexota</taxon>
        <taxon>Ktedonobacteria</taxon>
        <taxon>Ktedonobacterales</taxon>
        <taxon>Ktedonobacteraceae</taxon>
        <taxon>Ktedonobacter</taxon>
    </lineage>
</organism>
<dbReference type="Proteomes" id="UP000004508">
    <property type="component" value="Unassembled WGS sequence"/>
</dbReference>
<comment type="caution">
    <text evidence="1">The sequence shown here is derived from an EMBL/GenBank/DDBJ whole genome shotgun (WGS) entry which is preliminary data.</text>
</comment>
<dbReference type="EMBL" id="ADVG01000004">
    <property type="protein sequence ID" value="EFH80934.1"/>
    <property type="molecule type" value="Genomic_DNA"/>
</dbReference>
<evidence type="ECO:0000313" key="1">
    <source>
        <dbReference type="EMBL" id="EFH80934.1"/>
    </source>
</evidence>
<gene>
    <name evidence="1" type="ORF">Krac_1572</name>
</gene>
<keyword evidence="2" id="KW-1185">Reference proteome</keyword>
<dbReference type="InParanoid" id="D6U2H0"/>
<reference evidence="1 2" key="1">
    <citation type="journal article" date="2011" name="Stand. Genomic Sci.">
        <title>Non-contiguous finished genome sequence and contextual data of the filamentous soil bacterium Ktedonobacter racemifer type strain (SOSP1-21).</title>
        <authorList>
            <person name="Chang Y.J."/>
            <person name="Land M."/>
            <person name="Hauser L."/>
            <person name="Chertkov O."/>
            <person name="Del Rio T.G."/>
            <person name="Nolan M."/>
            <person name="Copeland A."/>
            <person name="Tice H."/>
            <person name="Cheng J.F."/>
            <person name="Lucas S."/>
            <person name="Han C."/>
            <person name="Goodwin L."/>
            <person name="Pitluck S."/>
            <person name="Ivanova N."/>
            <person name="Ovchinikova G."/>
            <person name="Pati A."/>
            <person name="Chen A."/>
            <person name="Palaniappan K."/>
            <person name="Mavromatis K."/>
            <person name="Liolios K."/>
            <person name="Brettin T."/>
            <person name="Fiebig A."/>
            <person name="Rohde M."/>
            <person name="Abt B."/>
            <person name="Goker M."/>
            <person name="Detter J.C."/>
            <person name="Woyke T."/>
            <person name="Bristow J."/>
            <person name="Eisen J.A."/>
            <person name="Markowitz V."/>
            <person name="Hugenholtz P."/>
            <person name="Kyrpides N.C."/>
            <person name="Klenk H.P."/>
            <person name="Lapidus A."/>
        </authorList>
    </citation>
    <scope>NUCLEOTIDE SEQUENCE [LARGE SCALE GENOMIC DNA]</scope>
    <source>
        <strain evidence="2">DSM 44963</strain>
    </source>
</reference>